<organism evidence="2 3">
    <name type="scientific">Kineococcus aurantiacus</name>
    <dbReference type="NCBI Taxonomy" id="37633"/>
    <lineage>
        <taxon>Bacteria</taxon>
        <taxon>Bacillati</taxon>
        <taxon>Actinomycetota</taxon>
        <taxon>Actinomycetes</taxon>
        <taxon>Kineosporiales</taxon>
        <taxon>Kineosporiaceae</taxon>
        <taxon>Kineococcus</taxon>
    </lineage>
</organism>
<keyword evidence="3" id="KW-1185">Reference proteome</keyword>
<accession>A0A7Y9J1U8</accession>
<proteinExistence type="predicted"/>
<reference evidence="2 3" key="1">
    <citation type="submission" date="2020-07" db="EMBL/GenBank/DDBJ databases">
        <title>Sequencing the genomes of 1000 actinobacteria strains.</title>
        <authorList>
            <person name="Klenk H.-P."/>
        </authorList>
    </citation>
    <scope>NUCLEOTIDE SEQUENCE [LARGE SCALE GENOMIC DNA]</scope>
    <source>
        <strain evidence="2 3">DSM 7487</strain>
    </source>
</reference>
<dbReference type="RefSeq" id="WP_179753367.1">
    <property type="nucleotide sequence ID" value="NZ_BAAAGN010000016.1"/>
</dbReference>
<evidence type="ECO:0000259" key="1">
    <source>
        <dbReference type="Pfam" id="PF07811"/>
    </source>
</evidence>
<sequence>MRRDEGSAVAEFAAVAGLLALLFAAVVQLAVVQHVRATAADCAGEGARFGALRGNTPADGAARARALLAASLSPAYARDVTARRAEVAGTALVEVEVDAPLPVVAFLGPRLLRVRGHALAQP</sequence>
<protein>
    <submittedName>
        <fullName evidence="2">Flp pilus assembly protein TadG</fullName>
    </submittedName>
</protein>
<gene>
    <name evidence="2" type="ORF">BJ968_003097</name>
</gene>
<evidence type="ECO:0000313" key="2">
    <source>
        <dbReference type="EMBL" id="NYD23557.1"/>
    </source>
</evidence>
<dbReference type="Pfam" id="PF07811">
    <property type="entry name" value="TadE"/>
    <property type="match status" value="1"/>
</dbReference>
<comment type="caution">
    <text evidence="2">The sequence shown here is derived from an EMBL/GenBank/DDBJ whole genome shotgun (WGS) entry which is preliminary data.</text>
</comment>
<dbReference type="EMBL" id="JACCBB010000001">
    <property type="protein sequence ID" value="NYD23557.1"/>
    <property type="molecule type" value="Genomic_DNA"/>
</dbReference>
<evidence type="ECO:0000313" key="3">
    <source>
        <dbReference type="Proteomes" id="UP000521922"/>
    </source>
</evidence>
<feature type="domain" description="TadE-like" evidence="1">
    <location>
        <begin position="6"/>
        <end position="48"/>
    </location>
</feature>
<dbReference type="AlphaFoldDB" id="A0A7Y9J1U8"/>
<name>A0A7Y9J1U8_9ACTN</name>
<dbReference type="InterPro" id="IPR012495">
    <property type="entry name" value="TadE-like_dom"/>
</dbReference>
<dbReference type="Proteomes" id="UP000521922">
    <property type="component" value="Unassembled WGS sequence"/>
</dbReference>